<dbReference type="NCBIfam" id="NF010663">
    <property type="entry name" value="PRK14059.1-1"/>
    <property type="match status" value="1"/>
</dbReference>
<gene>
    <name evidence="5" type="ORF">N1028_10970</name>
</gene>
<dbReference type="InterPro" id="IPR050765">
    <property type="entry name" value="Riboflavin_Biosynth_HTPR"/>
</dbReference>
<dbReference type="Proteomes" id="UP001165587">
    <property type="component" value="Unassembled WGS sequence"/>
</dbReference>
<keyword evidence="6" id="KW-1185">Reference proteome</keyword>
<dbReference type="Gene3D" id="3.40.430.10">
    <property type="entry name" value="Dihydrofolate Reductase, subunit A"/>
    <property type="match status" value="1"/>
</dbReference>
<evidence type="ECO:0000256" key="1">
    <source>
        <dbReference type="ARBA" id="ARBA00005104"/>
    </source>
</evidence>
<proteinExistence type="predicted"/>
<dbReference type="PANTHER" id="PTHR38011">
    <property type="entry name" value="DIHYDROFOLATE REDUCTASE FAMILY PROTEIN (AFU_ORTHOLOGUE AFUA_8G06820)"/>
    <property type="match status" value="1"/>
</dbReference>
<evidence type="ECO:0000256" key="3">
    <source>
        <dbReference type="ARBA" id="ARBA00023002"/>
    </source>
</evidence>
<evidence type="ECO:0000313" key="5">
    <source>
        <dbReference type="EMBL" id="MCS5726413.1"/>
    </source>
</evidence>
<dbReference type="Pfam" id="PF01872">
    <property type="entry name" value="RibD_C"/>
    <property type="match status" value="1"/>
</dbReference>
<dbReference type="InterPro" id="IPR002734">
    <property type="entry name" value="RibDG_C"/>
</dbReference>
<comment type="pathway">
    <text evidence="1">Cofactor biosynthesis; riboflavin biosynthesis.</text>
</comment>
<keyword evidence="2" id="KW-0521">NADP</keyword>
<protein>
    <submittedName>
        <fullName evidence="5">Pyrimidine reductase family protein</fullName>
    </submittedName>
</protein>
<dbReference type="SUPFAM" id="SSF53597">
    <property type="entry name" value="Dihydrofolate reductase-like"/>
    <property type="match status" value="1"/>
</dbReference>
<evidence type="ECO:0000313" key="6">
    <source>
        <dbReference type="Proteomes" id="UP001165587"/>
    </source>
</evidence>
<name>A0AA42BWK5_9MICO</name>
<dbReference type="GO" id="GO:0009231">
    <property type="term" value="P:riboflavin biosynthetic process"/>
    <property type="evidence" value="ECO:0007669"/>
    <property type="project" value="InterPro"/>
</dbReference>
<feature type="domain" description="Bacterial bifunctional deaminase-reductase C-terminal" evidence="4">
    <location>
        <begin position="48"/>
        <end position="234"/>
    </location>
</feature>
<dbReference type="InterPro" id="IPR024072">
    <property type="entry name" value="DHFR-like_dom_sf"/>
</dbReference>
<evidence type="ECO:0000259" key="4">
    <source>
        <dbReference type="Pfam" id="PF01872"/>
    </source>
</evidence>
<reference evidence="5" key="1">
    <citation type="submission" date="2022-08" db="EMBL/GenBank/DDBJ databases">
        <authorList>
            <person name="Deng Y."/>
            <person name="Han X.-F."/>
            <person name="Zhang Y.-Q."/>
        </authorList>
    </citation>
    <scope>NUCLEOTIDE SEQUENCE</scope>
    <source>
        <strain evidence="5">CPCC 203407</strain>
    </source>
</reference>
<dbReference type="RefSeq" id="WP_259528555.1">
    <property type="nucleotide sequence ID" value="NZ_JANLCK010000005.1"/>
</dbReference>
<organism evidence="5 6">
    <name type="scientific">Herbiconiux oxytropis</name>
    <dbReference type="NCBI Taxonomy" id="2970915"/>
    <lineage>
        <taxon>Bacteria</taxon>
        <taxon>Bacillati</taxon>
        <taxon>Actinomycetota</taxon>
        <taxon>Actinomycetes</taxon>
        <taxon>Micrococcales</taxon>
        <taxon>Microbacteriaceae</taxon>
        <taxon>Herbiconiux</taxon>
    </lineage>
</organism>
<keyword evidence="3" id="KW-0560">Oxidoreductase</keyword>
<evidence type="ECO:0000256" key="2">
    <source>
        <dbReference type="ARBA" id="ARBA00022857"/>
    </source>
</evidence>
<dbReference type="GO" id="GO:0008703">
    <property type="term" value="F:5-amino-6-(5-phosphoribosylamino)uracil reductase activity"/>
    <property type="evidence" value="ECO:0007669"/>
    <property type="project" value="InterPro"/>
</dbReference>
<dbReference type="PANTHER" id="PTHR38011:SF7">
    <property type="entry name" value="2,5-DIAMINO-6-RIBOSYLAMINO-4(3H)-PYRIMIDINONE 5'-PHOSPHATE REDUCTASE"/>
    <property type="match status" value="1"/>
</dbReference>
<comment type="caution">
    <text evidence="5">The sequence shown here is derived from an EMBL/GenBank/DDBJ whole genome shotgun (WGS) entry which is preliminary data.</text>
</comment>
<dbReference type="EMBL" id="JANLCK010000005">
    <property type="protein sequence ID" value="MCS5726413.1"/>
    <property type="molecule type" value="Genomic_DNA"/>
</dbReference>
<accession>A0AA42BWK5</accession>
<dbReference type="AlphaFoldDB" id="A0AA42BWK5"/>
<sequence length="286" mass="29105">MSESGSGSESVPGPGAGGAVIRMLTAGSGELDDDALWQLYAPTPRDSPVLRVNLVQSLDGSATVQGLSGGLGGPADKRVFDTLRALADVVLVGAGTARAEGYGALTATPEHRARRRALGLPQDPAMALVSGRLDLDPASALFAEAPRRPLVFTTSGAPADARSRLAEVADVVEAGTGHVDPALVLRELHARGLAQILCEGGPSFFGDCIAAGLVDELCLTISPVLEGGHGPRIATAPRNGSVEDDGGDGAVGDARVPLGFELGHIAASGGLLLTRWVRRDDDGRSA</sequence>